<evidence type="ECO:0000256" key="1">
    <source>
        <dbReference type="ARBA" id="ARBA00004141"/>
    </source>
</evidence>
<evidence type="ECO:0000313" key="14">
    <source>
        <dbReference type="Proteomes" id="UP001303046"/>
    </source>
</evidence>
<dbReference type="InterPro" id="IPR009637">
    <property type="entry name" value="GPR107/GPR108-like"/>
</dbReference>
<evidence type="ECO:0000256" key="9">
    <source>
        <dbReference type="SAM" id="MobiDB-lite"/>
    </source>
</evidence>
<dbReference type="Pfam" id="PF10267">
    <property type="entry name" value="Tmemb_cc2"/>
    <property type="match status" value="1"/>
</dbReference>
<dbReference type="Pfam" id="PF06814">
    <property type="entry name" value="GOST_TM"/>
    <property type="match status" value="1"/>
</dbReference>
<proteinExistence type="inferred from homology"/>
<feature type="compositionally biased region" description="Basic and acidic residues" evidence="9">
    <location>
        <begin position="593"/>
        <end position="603"/>
    </location>
</feature>
<keyword evidence="7 10" id="KW-0472">Membrane</keyword>
<feature type="transmembrane region" description="Helical" evidence="10">
    <location>
        <begin position="477"/>
        <end position="498"/>
    </location>
</feature>
<evidence type="ECO:0000256" key="3">
    <source>
        <dbReference type="ARBA" id="ARBA00022692"/>
    </source>
</evidence>
<dbReference type="Proteomes" id="UP001303046">
    <property type="component" value="Unassembled WGS sequence"/>
</dbReference>
<sequence length="1059" mass="118797">MYIALILLLSYNGLVSSKIHHLTLRGDARRNIILTSFGYAEGGTFDLVLINFTVPETILDKVDSRENADKSGVIGFSLSRGNSIASGVGSNPHVCQLQQTDQGFDALFFFADLPQNRLRVFRSGAGKQIHLCPSHEECAKDAVGEEVSPAAEQQIVAPGIPTVRSRRDGEGWLDKFKRIFSGTDSGKPYEDFVPLVKKDLLYSTNISIRFPYALRGKYHFIYHNCFNYRAHGYSDRVAVDFTVWIVERNVGSFLSAGDIPKPQLFLYVSLAFVLSAALWCRLLCLSSHANVYRVHGLMTALVLLKAASLFFHGVNFFFVSKYGQQSEIWAVVYYITHLLKGALLFGTIILIGTGYTFFKNFLTERDRKVFMVVLPLQIVDNIAMVILEESEFGQQGYQLWFEMFVFIDMICCFLIIFPIIWSMHHLSEGARSDGKAAFNLEKLRLFRHFYIIVISYVYLTRVIKLLLQYALPFDQEWVTDAIVELSTLVFFILVGILFRPQPANPYLKLNQDIDEAEDISLTQNGLLEGVVNRGSSNALIAPESTAVDMDCPTLSIEDNANASQRLQNLAPSDCGFSSVDRLMQDITLNETTDGEHSSVRSSEDGASGSPGGDDRERLRLLQKIDLARERLKATSLERERDVEEFLMMTHGSECQKGADNPQMARLKQHFEKKNKRHTSELEHLQRKLANYEQRLAEIENGIGESGSRATVISTVGQGIRRTGANLKGMTETVISAPLELAQRLKSTFGSADNVNEPGEGITSDLRIGHSKFYASSDYGSPSQATTTRYSSRKSDSLPAHASLLKTSTPIRCRATGSDTSALVDDSELGKGDGTEHTNDSLLLSPFAISAETPEMGPQLLEDLRGLRYLMTKMGDQINRIESRLDSELAYMGRALEEERGKYMRLETTMNETIELHQAEFQALKQEQKGIANRLDYQYNDRFKRVEESVESVQNHMVRMENSIKDTLDIRLSGPAWGNAVFLSSANIVVEFLKIILYLVATVLDLFLPYFGSRNKAGVFICCVIAVVVVWQNLHAYQFIVELFMRTNHSISTRSAVNET</sequence>
<evidence type="ECO:0000256" key="6">
    <source>
        <dbReference type="ARBA" id="ARBA00023054"/>
    </source>
</evidence>
<keyword evidence="5 10" id="KW-1133">Transmembrane helix</keyword>
<feature type="transmembrane region" description="Helical" evidence="10">
    <location>
        <begin position="296"/>
        <end position="319"/>
    </location>
</feature>
<feature type="transmembrane region" description="Helical" evidence="10">
    <location>
        <begin position="449"/>
        <end position="471"/>
    </location>
</feature>
<feature type="transmembrane region" description="Helical" evidence="10">
    <location>
        <begin position="399"/>
        <end position="421"/>
    </location>
</feature>
<accession>A0ABR1EVY1</accession>
<keyword evidence="6 8" id="KW-0175">Coiled coil</keyword>
<feature type="domain" description="GOST seven transmembrane" evidence="12">
    <location>
        <begin position="260"/>
        <end position="504"/>
    </location>
</feature>
<feature type="transmembrane region" description="Helical" evidence="10">
    <location>
        <begin position="1016"/>
        <end position="1036"/>
    </location>
</feature>
<evidence type="ECO:0000256" key="10">
    <source>
        <dbReference type="SAM" id="Phobius"/>
    </source>
</evidence>
<feature type="signal peptide" evidence="11">
    <location>
        <begin position="1"/>
        <end position="17"/>
    </location>
</feature>
<feature type="chain" id="PRO_5045988181" description="GOST seven transmembrane domain-containing protein" evidence="11">
    <location>
        <begin position="18"/>
        <end position="1059"/>
    </location>
</feature>
<dbReference type="PANTHER" id="PTHR21229:SF2">
    <property type="entry name" value="RE59932P"/>
    <property type="match status" value="1"/>
</dbReference>
<dbReference type="EMBL" id="JAVFWL010000006">
    <property type="protein sequence ID" value="KAK6766805.1"/>
    <property type="molecule type" value="Genomic_DNA"/>
</dbReference>
<feature type="transmembrane region" description="Helical" evidence="10">
    <location>
        <begin position="369"/>
        <end position="387"/>
    </location>
</feature>
<comment type="similarity">
    <text evidence="2">Belongs to the TEX28 family.</text>
</comment>
<evidence type="ECO:0000313" key="13">
    <source>
        <dbReference type="EMBL" id="KAK6766805.1"/>
    </source>
</evidence>
<comment type="subcellular location">
    <subcellularLocation>
        <location evidence="1">Membrane</location>
        <topology evidence="1">Multi-pass membrane protein</topology>
    </subcellularLocation>
</comment>
<name>A0ABR1EVY1_NECAM</name>
<feature type="transmembrane region" description="Helical" evidence="10">
    <location>
        <begin position="331"/>
        <end position="357"/>
    </location>
</feature>
<feature type="compositionally biased region" description="Polar residues" evidence="9">
    <location>
        <begin position="777"/>
        <end position="789"/>
    </location>
</feature>
<evidence type="ECO:0000256" key="2">
    <source>
        <dbReference type="ARBA" id="ARBA00008108"/>
    </source>
</evidence>
<reference evidence="13 14" key="1">
    <citation type="submission" date="2023-08" db="EMBL/GenBank/DDBJ databases">
        <title>A Necator americanus chromosomal reference genome.</title>
        <authorList>
            <person name="Ilik V."/>
            <person name="Petrzelkova K.J."/>
            <person name="Pardy F."/>
            <person name="Fuh T."/>
            <person name="Niatou-Singa F.S."/>
            <person name="Gouil Q."/>
            <person name="Baker L."/>
            <person name="Ritchie M.E."/>
            <person name="Jex A.R."/>
            <person name="Gazzola D."/>
            <person name="Li H."/>
            <person name="Toshio Fujiwara R."/>
            <person name="Zhan B."/>
            <person name="Aroian R.V."/>
            <person name="Pafco B."/>
            <person name="Schwarz E.M."/>
        </authorList>
    </citation>
    <scope>NUCLEOTIDE SEQUENCE [LARGE SCALE GENOMIC DNA]</scope>
    <source>
        <strain evidence="13 14">Aroian</strain>
        <tissue evidence="13">Whole animal</tissue>
    </source>
</reference>
<feature type="coiled-coil region" evidence="8">
    <location>
        <begin position="667"/>
        <end position="701"/>
    </location>
</feature>
<feature type="transmembrane region" description="Helical" evidence="10">
    <location>
        <begin position="264"/>
        <end position="284"/>
    </location>
</feature>
<comment type="caution">
    <text evidence="13">The sequence shown here is derived from an EMBL/GenBank/DDBJ whole genome shotgun (WGS) entry which is preliminary data.</text>
</comment>
<dbReference type="PANTHER" id="PTHR21229">
    <property type="entry name" value="LUNG SEVEN TRANSMEMBRANE RECEPTOR"/>
    <property type="match status" value="1"/>
</dbReference>
<feature type="region of interest" description="Disordered" evidence="9">
    <location>
        <begin position="776"/>
        <end position="797"/>
    </location>
</feature>
<organism evidence="13 14">
    <name type="scientific">Necator americanus</name>
    <name type="common">Human hookworm</name>
    <dbReference type="NCBI Taxonomy" id="51031"/>
    <lineage>
        <taxon>Eukaryota</taxon>
        <taxon>Metazoa</taxon>
        <taxon>Ecdysozoa</taxon>
        <taxon>Nematoda</taxon>
        <taxon>Chromadorea</taxon>
        <taxon>Rhabditida</taxon>
        <taxon>Rhabditina</taxon>
        <taxon>Rhabditomorpha</taxon>
        <taxon>Strongyloidea</taxon>
        <taxon>Ancylostomatidae</taxon>
        <taxon>Bunostominae</taxon>
        <taxon>Necator</taxon>
    </lineage>
</organism>
<evidence type="ECO:0000256" key="8">
    <source>
        <dbReference type="SAM" id="Coils"/>
    </source>
</evidence>
<dbReference type="InterPro" id="IPR053937">
    <property type="entry name" value="GOST_TM"/>
</dbReference>
<evidence type="ECO:0000256" key="4">
    <source>
        <dbReference type="ARBA" id="ARBA00022729"/>
    </source>
</evidence>
<evidence type="ECO:0000256" key="11">
    <source>
        <dbReference type="SAM" id="SignalP"/>
    </source>
</evidence>
<feature type="region of interest" description="Disordered" evidence="9">
    <location>
        <begin position="590"/>
        <end position="616"/>
    </location>
</feature>
<dbReference type="InterPro" id="IPR019394">
    <property type="entry name" value="TEX28/TMCC"/>
</dbReference>
<evidence type="ECO:0000259" key="12">
    <source>
        <dbReference type="Pfam" id="PF06814"/>
    </source>
</evidence>
<evidence type="ECO:0000256" key="7">
    <source>
        <dbReference type="ARBA" id="ARBA00023136"/>
    </source>
</evidence>
<keyword evidence="4 11" id="KW-0732">Signal</keyword>
<keyword evidence="3 10" id="KW-0812">Transmembrane</keyword>
<protein>
    <recommendedName>
        <fullName evidence="12">GOST seven transmembrane domain-containing protein</fullName>
    </recommendedName>
</protein>
<gene>
    <name evidence="13" type="primary">Necator_chrX.g26385</name>
    <name evidence="13" type="ORF">RB195_026218</name>
</gene>
<keyword evidence="14" id="KW-1185">Reference proteome</keyword>
<evidence type="ECO:0000256" key="5">
    <source>
        <dbReference type="ARBA" id="ARBA00022989"/>
    </source>
</evidence>